<dbReference type="AlphaFoldDB" id="A0AAE1TNU1"/>
<dbReference type="Proteomes" id="UP001292094">
    <property type="component" value="Unassembled WGS sequence"/>
</dbReference>
<gene>
    <name evidence="2" type="ORF">Pmani_035012</name>
</gene>
<comment type="caution">
    <text evidence="2">The sequence shown here is derived from an EMBL/GenBank/DDBJ whole genome shotgun (WGS) entry which is preliminary data.</text>
</comment>
<keyword evidence="3" id="KW-1185">Reference proteome</keyword>
<name>A0AAE1TNU1_9EUCA</name>
<organism evidence="2 3">
    <name type="scientific">Petrolisthes manimaculis</name>
    <dbReference type="NCBI Taxonomy" id="1843537"/>
    <lineage>
        <taxon>Eukaryota</taxon>
        <taxon>Metazoa</taxon>
        <taxon>Ecdysozoa</taxon>
        <taxon>Arthropoda</taxon>
        <taxon>Crustacea</taxon>
        <taxon>Multicrustacea</taxon>
        <taxon>Malacostraca</taxon>
        <taxon>Eumalacostraca</taxon>
        <taxon>Eucarida</taxon>
        <taxon>Decapoda</taxon>
        <taxon>Pleocyemata</taxon>
        <taxon>Anomura</taxon>
        <taxon>Galatheoidea</taxon>
        <taxon>Porcellanidae</taxon>
        <taxon>Petrolisthes</taxon>
    </lineage>
</organism>
<proteinExistence type="predicted"/>
<feature type="compositionally biased region" description="Acidic residues" evidence="1">
    <location>
        <begin position="24"/>
        <end position="33"/>
    </location>
</feature>
<protein>
    <submittedName>
        <fullName evidence="2">Uncharacterized protein</fullName>
    </submittedName>
</protein>
<sequence>MGCQDWPTYDSLVYLPDAVLTPGDTEDIGEGAGEEGKEGRQAVAGLEKVKRKGGEMGATVMYHIIL</sequence>
<accession>A0AAE1TNU1</accession>
<reference evidence="2" key="1">
    <citation type="submission" date="2023-11" db="EMBL/GenBank/DDBJ databases">
        <title>Genome assemblies of two species of porcelain crab, Petrolisthes cinctipes and Petrolisthes manimaculis (Anomura: Porcellanidae).</title>
        <authorList>
            <person name="Angst P."/>
        </authorList>
    </citation>
    <scope>NUCLEOTIDE SEQUENCE</scope>
    <source>
        <strain evidence="2">PB745_02</strain>
        <tissue evidence="2">Gill</tissue>
    </source>
</reference>
<evidence type="ECO:0000313" key="3">
    <source>
        <dbReference type="Proteomes" id="UP001292094"/>
    </source>
</evidence>
<evidence type="ECO:0000313" key="2">
    <source>
        <dbReference type="EMBL" id="KAK4292202.1"/>
    </source>
</evidence>
<feature type="region of interest" description="Disordered" evidence="1">
    <location>
        <begin position="23"/>
        <end position="42"/>
    </location>
</feature>
<evidence type="ECO:0000256" key="1">
    <source>
        <dbReference type="SAM" id="MobiDB-lite"/>
    </source>
</evidence>
<dbReference type="EMBL" id="JAWZYT010004901">
    <property type="protein sequence ID" value="KAK4292202.1"/>
    <property type="molecule type" value="Genomic_DNA"/>
</dbReference>